<sequence length="349" mass="40545">MRTVFDIDDTLFDAKVKLAAVHMEGKALQWHQVYMISRLTREVPRWEEYVRALNNRFGAFFYEGSVSELMNLKQTGMIQEYMDRFDELLNCLELTEAYATSCFLGRLREEIVLQVRMFKPKTMQEMINLARLQEQALKLSSSSRNSLSINNHKSSSHFNRPLAFTQPSKPPVPNFSTSYASNRFMQMPAHKVANQNCRPLLQFRRMSSQEMDEKAQKVYATGVMKSIHRVTNVARGNRYIMEALEEDENLMHKEVEEEEYQQQQQDVPTKEDDCSNFHISINAMTGVHNFNAMRVIGCCKGKPINILIDIGRARRLSYKLKATDPFPIAVANGNRVYSTHMCKNFNWRI</sequence>
<proteinExistence type="predicted"/>
<dbReference type="EMBL" id="JACGWJ010000008">
    <property type="protein sequence ID" value="KAL0404021.1"/>
    <property type="molecule type" value="Genomic_DNA"/>
</dbReference>
<reference evidence="2" key="1">
    <citation type="submission" date="2020-06" db="EMBL/GenBank/DDBJ databases">
        <authorList>
            <person name="Li T."/>
            <person name="Hu X."/>
            <person name="Zhang T."/>
            <person name="Song X."/>
            <person name="Zhang H."/>
            <person name="Dai N."/>
            <person name="Sheng W."/>
            <person name="Hou X."/>
            <person name="Wei L."/>
        </authorList>
    </citation>
    <scope>NUCLEOTIDE SEQUENCE</scope>
    <source>
        <strain evidence="2">G02</strain>
        <tissue evidence="2">Leaf</tissue>
    </source>
</reference>
<dbReference type="InterPro" id="IPR045358">
    <property type="entry name" value="Ty3_capsid"/>
</dbReference>
<feature type="domain" description="Ty3 transposon capsid-like protein" evidence="1">
    <location>
        <begin position="15"/>
        <end position="143"/>
    </location>
</feature>
<comment type="caution">
    <text evidence="2">The sequence shown here is derived from an EMBL/GenBank/DDBJ whole genome shotgun (WGS) entry which is preliminary data.</text>
</comment>
<evidence type="ECO:0000259" key="1">
    <source>
        <dbReference type="Pfam" id="PF19259"/>
    </source>
</evidence>
<organism evidence="2">
    <name type="scientific">Sesamum radiatum</name>
    <name type="common">Black benniseed</name>
    <dbReference type="NCBI Taxonomy" id="300843"/>
    <lineage>
        <taxon>Eukaryota</taxon>
        <taxon>Viridiplantae</taxon>
        <taxon>Streptophyta</taxon>
        <taxon>Embryophyta</taxon>
        <taxon>Tracheophyta</taxon>
        <taxon>Spermatophyta</taxon>
        <taxon>Magnoliopsida</taxon>
        <taxon>eudicotyledons</taxon>
        <taxon>Gunneridae</taxon>
        <taxon>Pentapetalae</taxon>
        <taxon>asterids</taxon>
        <taxon>lamiids</taxon>
        <taxon>Lamiales</taxon>
        <taxon>Pedaliaceae</taxon>
        <taxon>Sesamum</taxon>
    </lineage>
</organism>
<dbReference type="AlphaFoldDB" id="A0AAW2TK15"/>
<protein>
    <recommendedName>
        <fullName evidence="1">Ty3 transposon capsid-like protein domain-containing protein</fullName>
    </recommendedName>
</protein>
<accession>A0AAW2TK15</accession>
<reference evidence="2" key="2">
    <citation type="journal article" date="2024" name="Plant">
        <title>Genomic evolution and insights into agronomic trait innovations of Sesamum species.</title>
        <authorList>
            <person name="Miao H."/>
            <person name="Wang L."/>
            <person name="Qu L."/>
            <person name="Liu H."/>
            <person name="Sun Y."/>
            <person name="Le M."/>
            <person name="Wang Q."/>
            <person name="Wei S."/>
            <person name="Zheng Y."/>
            <person name="Lin W."/>
            <person name="Duan Y."/>
            <person name="Cao H."/>
            <person name="Xiong S."/>
            <person name="Wang X."/>
            <person name="Wei L."/>
            <person name="Li C."/>
            <person name="Ma Q."/>
            <person name="Ju M."/>
            <person name="Zhao R."/>
            <person name="Li G."/>
            <person name="Mu C."/>
            <person name="Tian Q."/>
            <person name="Mei H."/>
            <person name="Zhang T."/>
            <person name="Gao T."/>
            <person name="Zhang H."/>
        </authorList>
    </citation>
    <scope>NUCLEOTIDE SEQUENCE</scope>
    <source>
        <strain evidence="2">G02</strain>
    </source>
</reference>
<evidence type="ECO:0000313" key="2">
    <source>
        <dbReference type="EMBL" id="KAL0404021.1"/>
    </source>
</evidence>
<dbReference type="Pfam" id="PF19259">
    <property type="entry name" value="Ty3_capsid"/>
    <property type="match status" value="1"/>
</dbReference>
<gene>
    <name evidence="2" type="ORF">Sradi_2042900</name>
</gene>
<name>A0AAW2TK15_SESRA</name>